<evidence type="ECO:0000313" key="2">
    <source>
        <dbReference type="Proteomes" id="UP000004188"/>
    </source>
</evidence>
<name>B6BVQ2_9PROT</name>
<organism evidence="1 2">
    <name type="scientific">beta proteobacterium KB13</name>
    <dbReference type="NCBI Taxonomy" id="314607"/>
    <lineage>
        <taxon>Bacteria</taxon>
        <taxon>Pseudomonadati</taxon>
        <taxon>Pseudomonadota</taxon>
        <taxon>Betaproteobacteria</taxon>
        <taxon>Nitrosomonadales</taxon>
        <taxon>OM43 clade</taxon>
    </lineage>
</organism>
<dbReference type="Proteomes" id="UP000004188">
    <property type="component" value="Unassembled WGS sequence"/>
</dbReference>
<dbReference type="InterPro" id="IPR018673">
    <property type="entry name" value="DUF2141"/>
</dbReference>
<gene>
    <name evidence="1" type="ORF">KB13_573</name>
</gene>
<evidence type="ECO:0000313" key="1">
    <source>
        <dbReference type="EMBL" id="EDZ64441.1"/>
    </source>
</evidence>
<sequence>MYKFLIGCILIFSKQLFAFELFVEISNIKNENSMIGCALFDKPIKDSFPTDYEKAVLLNIPGNTENIVCRFENLPSGDYAVSVFNDENNNGELDTNLFGIPKEDWGVSNNIRHPMSSPTFEEAKVTIDNDDLKIRIDLGN</sequence>
<dbReference type="EMBL" id="DS995299">
    <property type="protein sequence ID" value="EDZ64441.1"/>
    <property type="molecule type" value="Genomic_DNA"/>
</dbReference>
<protein>
    <recommendedName>
        <fullName evidence="3">DUF2141 domain-containing protein</fullName>
    </recommendedName>
</protein>
<keyword evidence="2" id="KW-1185">Reference proteome</keyword>
<dbReference type="AlphaFoldDB" id="B6BVQ2"/>
<proteinExistence type="predicted"/>
<dbReference type="eggNOG" id="COG4704">
    <property type="taxonomic scope" value="Bacteria"/>
</dbReference>
<reference evidence="2" key="1">
    <citation type="journal article" date="2012" name="Stand. Genomic Sci.">
        <title>Genome sequence of strain HIMB624, a cultured representative from the OM43 clade of marine Betaproteobacteria.</title>
        <authorList>
            <person name="Huggett M.J."/>
            <person name="Hayakawa D.H."/>
            <person name="Rappe M.S."/>
        </authorList>
    </citation>
    <scope>NUCLEOTIDE SEQUENCE [LARGE SCALE GENOMIC DNA]</scope>
    <source>
        <strain evidence="2">KB13</strain>
    </source>
</reference>
<evidence type="ECO:0008006" key="3">
    <source>
        <dbReference type="Google" id="ProtNLM"/>
    </source>
</evidence>
<dbReference type="STRING" id="314607.KB13_573"/>
<accession>B6BVQ2</accession>
<dbReference type="Pfam" id="PF09912">
    <property type="entry name" value="DUF2141"/>
    <property type="match status" value="1"/>
</dbReference>
<dbReference type="HOGENOM" id="CLU_125018_2_2_4"/>